<feature type="domain" description="DUF6589" evidence="1">
    <location>
        <begin position="2"/>
        <end position="97"/>
    </location>
</feature>
<dbReference type="Proteomes" id="UP001362999">
    <property type="component" value="Unassembled WGS sequence"/>
</dbReference>
<evidence type="ECO:0000313" key="2">
    <source>
        <dbReference type="EMBL" id="KAK7025735.1"/>
    </source>
</evidence>
<dbReference type="EMBL" id="JAWWNJ010000033">
    <property type="protein sequence ID" value="KAK7025735.1"/>
    <property type="molecule type" value="Genomic_DNA"/>
</dbReference>
<dbReference type="InterPro" id="IPR046496">
    <property type="entry name" value="DUF6589"/>
</dbReference>
<proteinExistence type="predicted"/>
<sequence>MAYLLDLYALLGFESSPELKEAILNNLILNLRGEPGHGVEGDVVQEWNNKWLQGFSGKCGGEFDDKFYRTTISPNVLHFLKMKEDIESAFDLKRRGNCLGNPDVRV</sequence>
<organism evidence="2 3">
    <name type="scientific">Favolaschia claudopus</name>
    <dbReference type="NCBI Taxonomy" id="2862362"/>
    <lineage>
        <taxon>Eukaryota</taxon>
        <taxon>Fungi</taxon>
        <taxon>Dikarya</taxon>
        <taxon>Basidiomycota</taxon>
        <taxon>Agaricomycotina</taxon>
        <taxon>Agaricomycetes</taxon>
        <taxon>Agaricomycetidae</taxon>
        <taxon>Agaricales</taxon>
        <taxon>Marasmiineae</taxon>
        <taxon>Mycenaceae</taxon>
        <taxon>Favolaschia</taxon>
    </lineage>
</organism>
<evidence type="ECO:0000313" key="3">
    <source>
        <dbReference type="Proteomes" id="UP001362999"/>
    </source>
</evidence>
<protein>
    <recommendedName>
        <fullName evidence="1">DUF6589 domain-containing protein</fullName>
    </recommendedName>
</protein>
<dbReference type="AlphaFoldDB" id="A0AAW0BK64"/>
<accession>A0AAW0BK64</accession>
<comment type="caution">
    <text evidence="2">The sequence shown here is derived from an EMBL/GenBank/DDBJ whole genome shotgun (WGS) entry which is preliminary data.</text>
</comment>
<gene>
    <name evidence="2" type="ORF">R3P38DRAFT_3193261</name>
</gene>
<keyword evidence="3" id="KW-1185">Reference proteome</keyword>
<reference evidence="2 3" key="1">
    <citation type="journal article" date="2024" name="J Genomics">
        <title>Draft genome sequencing and assembly of Favolaschia claudopus CIRM-BRFM 2984 isolated from oak limbs.</title>
        <authorList>
            <person name="Navarro D."/>
            <person name="Drula E."/>
            <person name="Chaduli D."/>
            <person name="Cazenave R."/>
            <person name="Ahrendt S."/>
            <person name="Wang J."/>
            <person name="Lipzen A."/>
            <person name="Daum C."/>
            <person name="Barry K."/>
            <person name="Grigoriev I.V."/>
            <person name="Favel A."/>
            <person name="Rosso M.N."/>
            <person name="Martin F."/>
        </authorList>
    </citation>
    <scope>NUCLEOTIDE SEQUENCE [LARGE SCALE GENOMIC DNA]</scope>
    <source>
        <strain evidence="2 3">CIRM-BRFM 2984</strain>
    </source>
</reference>
<dbReference type="Pfam" id="PF20231">
    <property type="entry name" value="DUF6589"/>
    <property type="match status" value="1"/>
</dbReference>
<name>A0AAW0BK64_9AGAR</name>
<evidence type="ECO:0000259" key="1">
    <source>
        <dbReference type="Pfam" id="PF20231"/>
    </source>
</evidence>